<dbReference type="Pfam" id="PF17932">
    <property type="entry name" value="TetR_C_24"/>
    <property type="match status" value="1"/>
</dbReference>
<proteinExistence type="predicted"/>
<dbReference type="SUPFAM" id="SSF48498">
    <property type="entry name" value="Tetracyclin repressor-like, C-terminal domain"/>
    <property type="match status" value="1"/>
</dbReference>
<dbReference type="InterPro" id="IPR050109">
    <property type="entry name" value="HTH-type_TetR-like_transc_reg"/>
</dbReference>
<accession>A0A4Z1C455</accession>
<protein>
    <submittedName>
        <fullName evidence="4">TetR/AcrR family transcriptional regulator</fullName>
    </submittedName>
</protein>
<dbReference type="AlphaFoldDB" id="A0A4Z1C455"/>
<dbReference type="InterPro" id="IPR041490">
    <property type="entry name" value="KstR2_TetR_C"/>
</dbReference>
<evidence type="ECO:0000313" key="5">
    <source>
        <dbReference type="Proteomes" id="UP000297496"/>
    </source>
</evidence>
<feature type="DNA-binding region" description="H-T-H motif" evidence="2">
    <location>
        <begin position="41"/>
        <end position="60"/>
    </location>
</feature>
<keyword evidence="5" id="KW-1185">Reference proteome</keyword>
<dbReference type="SUPFAM" id="SSF46689">
    <property type="entry name" value="Homeodomain-like"/>
    <property type="match status" value="1"/>
</dbReference>
<gene>
    <name evidence="4" type="ORF">EXE59_14635</name>
</gene>
<dbReference type="RefSeq" id="WP_135839567.1">
    <property type="nucleotide sequence ID" value="NZ_SRRO01000001.1"/>
</dbReference>
<dbReference type="InterPro" id="IPR009057">
    <property type="entry name" value="Homeodomain-like_sf"/>
</dbReference>
<dbReference type="Pfam" id="PF00440">
    <property type="entry name" value="TetR_N"/>
    <property type="match status" value="1"/>
</dbReference>
<dbReference type="OrthoDB" id="1669699at2"/>
<dbReference type="PANTHER" id="PTHR30055:SF200">
    <property type="entry name" value="HTH-TYPE TRANSCRIPTIONAL REPRESSOR BDCR"/>
    <property type="match status" value="1"/>
</dbReference>
<name>A0A4Z1C455_9ACTN</name>
<keyword evidence="1 2" id="KW-0238">DNA-binding</keyword>
<dbReference type="PRINTS" id="PR00455">
    <property type="entry name" value="HTHTETR"/>
</dbReference>
<evidence type="ECO:0000313" key="4">
    <source>
        <dbReference type="EMBL" id="TGN65064.1"/>
    </source>
</evidence>
<evidence type="ECO:0000256" key="1">
    <source>
        <dbReference type="ARBA" id="ARBA00023125"/>
    </source>
</evidence>
<dbReference type="GO" id="GO:0000976">
    <property type="term" value="F:transcription cis-regulatory region binding"/>
    <property type="evidence" value="ECO:0007669"/>
    <property type="project" value="TreeGrafter"/>
</dbReference>
<dbReference type="InterPro" id="IPR036271">
    <property type="entry name" value="Tet_transcr_reg_TetR-rel_C_sf"/>
</dbReference>
<dbReference type="GO" id="GO:0003700">
    <property type="term" value="F:DNA-binding transcription factor activity"/>
    <property type="evidence" value="ECO:0007669"/>
    <property type="project" value="TreeGrafter"/>
</dbReference>
<reference evidence="4 5" key="1">
    <citation type="submission" date="2019-04" db="EMBL/GenBank/DDBJ databases">
        <title>Three New Species of Nocardioides, Nocardioides euryhalodurans sp. nov., Nocardioides seonyuensis sp. nov. and Nocardioides eburneoflavus sp. nov. Isolated from Soil.</title>
        <authorList>
            <person name="Roh S.G."/>
            <person name="Lee C."/>
            <person name="Kim M.-K."/>
            <person name="Kim S.B."/>
        </authorList>
    </citation>
    <scope>NUCLEOTIDE SEQUENCE [LARGE SCALE GENOMIC DNA]</scope>
    <source>
        <strain evidence="4 5">MMS17-SY213</strain>
    </source>
</reference>
<dbReference type="PANTHER" id="PTHR30055">
    <property type="entry name" value="HTH-TYPE TRANSCRIPTIONAL REGULATOR RUTR"/>
    <property type="match status" value="1"/>
</dbReference>
<dbReference type="InterPro" id="IPR001647">
    <property type="entry name" value="HTH_TetR"/>
</dbReference>
<sequence length="210" mass="23359">MARSSLPPGRIVPAGSNNDARGRLLDAAAQLFTEFGYEGTAVTRIAKAAGMTPANMYWHFPSKQDLLAEMLTQMYAWSHEYLVTRLPADGDPTTRLAAYVRAMVHIQIEALSESGNHSYLTLATSLEPKRREELAKQQRQFLVILKEILEDGSTAGVFALRDITVTTFAILQMCEYSFLWFRSGGRLTVEEVEDEYVALALRLVGAAPQE</sequence>
<organism evidence="4 5">
    <name type="scientific">Nocardioides eburneiflavus</name>
    <dbReference type="NCBI Taxonomy" id="2518372"/>
    <lineage>
        <taxon>Bacteria</taxon>
        <taxon>Bacillati</taxon>
        <taxon>Actinomycetota</taxon>
        <taxon>Actinomycetes</taxon>
        <taxon>Propionibacteriales</taxon>
        <taxon>Nocardioidaceae</taxon>
        <taxon>Nocardioides</taxon>
    </lineage>
</organism>
<dbReference type="Gene3D" id="1.10.357.10">
    <property type="entry name" value="Tetracycline Repressor, domain 2"/>
    <property type="match status" value="1"/>
</dbReference>
<dbReference type="EMBL" id="SRRO01000001">
    <property type="protein sequence ID" value="TGN65064.1"/>
    <property type="molecule type" value="Genomic_DNA"/>
</dbReference>
<dbReference type="PROSITE" id="PS50977">
    <property type="entry name" value="HTH_TETR_2"/>
    <property type="match status" value="1"/>
</dbReference>
<comment type="caution">
    <text evidence="4">The sequence shown here is derived from an EMBL/GenBank/DDBJ whole genome shotgun (WGS) entry which is preliminary data.</text>
</comment>
<evidence type="ECO:0000259" key="3">
    <source>
        <dbReference type="PROSITE" id="PS50977"/>
    </source>
</evidence>
<dbReference type="Proteomes" id="UP000297496">
    <property type="component" value="Unassembled WGS sequence"/>
</dbReference>
<evidence type="ECO:0000256" key="2">
    <source>
        <dbReference type="PROSITE-ProRule" id="PRU00335"/>
    </source>
</evidence>
<feature type="domain" description="HTH tetR-type" evidence="3">
    <location>
        <begin position="18"/>
        <end position="78"/>
    </location>
</feature>